<proteinExistence type="predicted"/>
<organism evidence="1 2">
    <name type="scientific">Helianthus annuus</name>
    <name type="common">Common sunflower</name>
    <dbReference type="NCBI Taxonomy" id="4232"/>
    <lineage>
        <taxon>Eukaryota</taxon>
        <taxon>Viridiplantae</taxon>
        <taxon>Streptophyta</taxon>
        <taxon>Embryophyta</taxon>
        <taxon>Tracheophyta</taxon>
        <taxon>Spermatophyta</taxon>
        <taxon>Magnoliopsida</taxon>
        <taxon>eudicotyledons</taxon>
        <taxon>Gunneridae</taxon>
        <taxon>Pentapetalae</taxon>
        <taxon>asterids</taxon>
        <taxon>campanulids</taxon>
        <taxon>Asterales</taxon>
        <taxon>Asteraceae</taxon>
        <taxon>Asteroideae</taxon>
        <taxon>Heliantheae alliance</taxon>
        <taxon>Heliantheae</taxon>
        <taxon>Helianthus</taxon>
    </lineage>
</organism>
<reference evidence="2" key="1">
    <citation type="journal article" date="2017" name="Nature">
        <title>The sunflower genome provides insights into oil metabolism, flowering and Asterid evolution.</title>
        <authorList>
            <person name="Badouin H."/>
            <person name="Gouzy J."/>
            <person name="Grassa C.J."/>
            <person name="Murat F."/>
            <person name="Staton S.E."/>
            <person name="Cottret L."/>
            <person name="Lelandais-Briere C."/>
            <person name="Owens G.L."/>
            <person name="Carrere S."/>
            <person name="Mayjonade B."/>
            <person name="Legrand L."/>
            <person name="Gill N."/>
            <person name="Kane N.C."/>
            <person name="Bowers J.E."/>
            <person name="Hubner S."/>
            <person name="Bellec A."/>
            <person name="Berard A."/>
            <person name="Berges H."/>
            <person name="Blanchet N."/>
            <person name="Boniface M.C."/>
            <person name="Brunel D."/>
            <person name="Catrice O."/>
            <person name="Chaidir N."/>
            <person name="Claudel C."/>
            <person name="Donnadieu C."/>
            <person name="Faraut T."/>
            <person name="Fievet G."/>
            <person name="Helmstetter N."/>
            <person name="King M."/>
            <person name="Knapp S.J."/>
            <person name="Lai Z."/>
            <person name="Le Paslier M.C."/>
            <person name="Lippi Y."/>
            <person name="Lorenzon L."/>
            <person name="Mandel J.R."/>
            <person name="Marage G."/>
            <person name="Marchand G."/>
            <person name="Marquand E."/>
            <person name="Bret-Mestries E."/>
            <person name="Morien E."/>
            <person name="Nambeesan S."/>
            <person name="Nguyen T."/>
            <person name="Pegot-Espagnet P."/>
            <person name="Pouilly N."/>
            <person name="Raftis F."/>
            <person name="Sallet E."/>
            <person name="Schiex T."/>
            <person name="Thomas J."/>
            <person name="Vandecasteele C."/>
            <person name="Vares D."/>
            <person name="Vear F."/>
            <person name="Vautrin S."/>
            <person name="Crespi M."/>
            <person name="Mangin B."/>
            <person name="Burke J.M."/>
            <person name="Salse J."/>
            <person name="Munos S."/>
            <person name="Vincourt P."/>
            <person name="Rieseberg L.H."/>
            <person name="Langlade N.B."/>
        </authorList>
    </citation>
    <scope>NUCLEOTIDE SEQUENCE [LARGE SCALE GENOMIC DNA]</scope>
    <source>
        <strain evidence="2">cv. SF193</strain>
    </source>
</reference>
<sequence>MNIGVVTFLWWRLEPIKMKEGCWGRFSWLKKVHLHSDSSSSNAILRTSVMNSDPNYVLYLQSMIILILQFYNE</sequence>
<accession>A0A251VL24</accession>
<dbReference type="Proteomes" id="UP000215914">
    <property type="component" value="Chromosome 2"/>
</dbReference>
<gene>
    <name evidence="1" type="ORF">HannXRQ_Chr02g0056701</name>
</gene>
<dbReference type="AlphaFoldDB" id="A0A251VL24"/>
<protein>
    <submittedName>
        <fullName evidence="1">Uncharacterized protein</fullName>
    </submittedName>
</protein>
<name>A0A251VL24_HELAN</name>
<evidence type="ECO:0000313" key="2">
    <source>
        <dbReference type="Proteomes" id="UP000215914"/>
    </source>
</evidence>
<dbReference type="InParanoid" id="A0A251VL24"/>
<dbReference type="EMBL" id="CM007891">
    <property type="protein sequence ID" value="OTG35431.1"/>
    <property type="molecule type" value="Genomic_DNA"/>
</dbReference>
<keyword evidence="2" id="KW-1185">Reference proteome</keyword>
<evidence type="ECO:0000313" key="1">
    <source>
        <dbReference type="EMBL" id="OTG35431.1"/>
    </source>
</evidence>